<sequence>MIILRLLINTKLETYVNSVINIPLEEFLLKYDPSNNHCIKSSLLSKSPNKWSFLKEFKLVPGIYQFELIKGFDSYIGSTKDLYKRCYTQHRTQAITHTNKHKLFYNKVISQGWVHLI</sequence>
<geneLocation type="mitochondrion" evidence="1"/>
<accession>A0A7D5FPM7</accession>
<protein>
    <submittedName>
        <fullName evidence="1">Uncharacterized protein</fullName>
    </submittedName>
</protein>
<keyword evidence="1" id="KW-0496">Mitochondrion</keyword>
<dbReference type="GeneID" id="58116876"/>
<dbReference type="RefSeq" id="YP_009912216.1">
    <property type="nucleotide sequence ID" value="NC_050042.1"/>
</dbReference>
<name>A0A7D5FPM7_9AGAM</name>
<dbReference type="InterPro" id="IPR035901">
    <property type="entry name" value="GIY-YIG_endonuc_sf"/>
</dbReference>
<evidence type="ECO:0000313" key="1">
    <source>
        <dbReference type="EMBL" id="QLD96652.1"/>
    </source>
</evidence>
<dbReference type="SUPFAM" id="SSF82771">
    <property type="entry name" value="GIY-YIG endonuclease"/>
    <property type="match status" value="1"/>
</dbReference>
<dbReference type="EMBL" id="MT528241">
    <property type="protein sequence ID" value="QLD96652.1"/>
    <property type="molecule type" value="Genomic_DNA"/>
</dbReference>
<organism evidence="1">
    <name type="scientific">Phallus echinovolvatus</name>
    <dbReference type="NCBI Taxonomy" id="2201239"/>
    <lineage>
        <taxon>Eukaryota</taxon>
        <taxon>Fungi</taxon>
        <taxon>Dikarya</taxon>
        <taxon>Basidiomycota</taxon>
        <taxon>Agaricomycotina</taxon>
        <taxon>Agaricomycetes</taxon>
        <taxon>Phallomycetidae</taxon>
        <taxon>Phallales</taxon>
        <taxon>Phallaceae</taxon>
        <taxon>Phallus</taxon>
    </lineage>
</organism>
<dbReference type="AlphaFoldDB" id="A0A7D5FPM7"/>
<gene>
    <name evidence="1" type="primary">orf117</name>
</gene>
<proteinExistence type="predicted"/>
<reference evidence="1" key="1">
    <citation type="journal article" name="Front. Microbiol.">
        <title>Mitogenomes of Two Phallus Mushroom Species Reveal Gene Rearrangement, Intron Dynamics, and Basidiomycete Phylogeny.</title>
        <authorList>
            <person name="Chen C."/>
            <person name="Wang J."/>
            <person name="Li Q."/>
            <person name="Fu R."/>
            <person name="Jin X."/>
            <person name="Huang W."/>
            <person name="Lu D."/>
        </authorList>
    </citation>
    <scope>NUCLEOTIDE SEQUENCE</scope>
    <source>
        <tissue evidence="1">Fruiting body</tissue>
    </source>
</reference>